<feature type="non-terminal residue" evidence="1">
    <location>
        <position position="231"/>
    </location>
</feature>
<evidence type="ECO:0000313" key="2">
    <source>
        <dbReference type="Proteomes" id="UP001595453"/>
    </source>
</evidence>
<name>A0ABV7CNZ0_9GAMM</name>
<dbReference type="RefSeq" id="WP_377127414.1">
    <property type="nucleotide sequence ID" value="NZ_JBHRSD010000038.1"/>
</dbReference>
<reference evidence="2" key="1">
    <citation type="journal article" date="2019" name="Int. J. Syst. Evol. Microbiol.">
        <title>The Global Catalogue of Microorganisms (GCM) 10K type strain sequencing project: providing services to taxonomists for standard genome sequencing and annotation.</title>
        <authorList>
            <consortium name="The Broad Institute Genomics Platform"/>
            <consortium name="The Broad Institute Genome Sequencing Center for Infectious Disease"/>
            <person name="Wu L."/>
            <person name="Ma J."/>
        </authorList>
    </citation>
    <scope>NUCLEOTIDE SEQUENCE [LARGE SCALE GENOMIC DNA]</scope>
    <source>
        <strain evidence="2">KCTC 42730</strain>
    </source>
</reference>
<dbReference type="EMBL" id="JBHRSD010000038">
    <property type="protein sequence ID" value="MFC3034330.1"/>
    <property type="molecule type" value="Genomic_DNA"/>
</dbReference>
<protein>
    <submittedName>
        <fullName evidence="1">Transcriptional factor</fullName>
    </submittedName>
</protein>
<comment type="caution">
    <text evidence="1">The sequence shown here is derived from an EMBL/GenBank/DDBJ whole genome shotgun (WGS) entry which is preliminary data.</text>
</comment>
<keyword evidence="2" id="KW-1185">Reference proteome</keyword>
<accession>A0ABV7CNZ0</accession>
<organism evidence="1 2">
    <name type="scientific">Pseudoalteromonas fenneropenaei</name>
    <dbReference type="NCBI Taxonomy" id="1737459"/>
    <lineage>
        <taxon>Bacteria</taxon>
        <taxon>Pseudomonadati</taxon>
        <taxon>Pseudomonadota</taxon>
        <taxon>Gammaproteobacteria</taxon>
        <taxon>Alteromonadales</taxon>
        <taxon>Pseudoalteromonadaceae</taxon>
        <taxon>Pseudoalteromonas</taxon>
    </lineage>
</organism>
<evidence type="ECO:0000313" key="1">
    <source>
        <dbReference type="EMBL" id="MFC3034330.1"/>
    </source>
</evidence>
<sequence>MNSQRHLTILELIPYQPSSISTSELKSKLSNRGMAVSTRMLQRDLQAMFDSSSFGLEKDTRTKPYGWSINAQWRGASTRMSMEVAEHYLLLEQLLPHSLPSDIKQSVHVKAEQALNRLNGQKPSWLDEDHHKHLKINLDSKVISQIEHAIKFKRAASADICRVLYKEARWLALSEVSFFALVEQTGVLMAQFMVGTLHDKCYQLPIYRIRNVLILQKPSRTPSQTQLLTLR</sequence>
<proteinExistence type="predicted"/>
<gene>
    <name evidence="1" type="ORF">ACFOEE_17630</name>
</gene>
<dbReference type="Proteomes" id="UP001595453">
    <property type="component" value="Unassembled WGS sequence"/>
</dbReference>